<comment type="caution">
    <text evidence="1">The sequence shown here is derived from an EMBL/GenBank/DDBJ whole genome shotgun (WGS) entry which is preliminary data.</text>
</comment>
<dbReference type="HOGENOM" id="CLU_3195334_0_0_9"/>
<reference evidence="1" key="2">
    <citation type="submission" date="2013-11" db="EMBL/GenBank/DDBJ databases">
        <title>Draft genome sequence of Anaerostipes caccae (DSM 14662).</title>
        <authorList>
            <person name="Sudarsanam P."/>
            <person name="Ley R."/>
            <person name="Guruge J."/>
            <person name="Turnbaugh P.J."/>
            <person name="Mahowald M."/>
            <person name="Liep D."/>
            <person name="Gordon J."/>
        </authorList>
    </citation>
    <scope>NUCLEOTIDE SEQUENCE</scope>
    <source>
        <strain evidence="1">DSM 14662</strain>
    </source>
</reference>
<gene>
    <name evidence="1" type="ORF">ANACAC_02996</name>
</gene>
<name>B0MHN4_ANACD</name>
<dbReference type="EMBL" id="ABAX03000024">
    <property type="protein sequence ID" value="EDR96373.1"/>
    <property type="molecule type" value="Genomic_DNA"/>
</dbReference>
<reference evidence="1" key="1">
    <citation type="submission" date="2007-11" db="EMBL/GenBank/DDBJ databases">
        <authorList>
            <person name="Fulton L."/>
            <person name="Clifton S."/>
            <person name="Fulton B."/>
            <person name="Xu J."/>
            <person name="Minx P."/>
            <person name="Pepin K.H."/>
            <person name="Johnson M."/>
            <person name="Thiruvilangam P."/>
            <person name="Bhonagiri V."/>
            <person name="Nash W.E."/>
            <person name="Mardis E.R."/>
            <person name="Wilson R.K."/>
        </authorList>
    </citation>
    <scope>NUCLEOTIDE SEQUENCE [LARGE SCALE GENOMIC DNA]</scope>
    <source>
        <strain evidence="1">DSM 14662</strain>
    </source>
</reference>
<proteinExistence type="predicted"/>
<dbReference type="AlphaFoldDB" id="B0MHN4"/>
<evidence type="ECO:0000313" key="1">
    <source>
        <dbReference type="EMBL" id="EDR96373.1"/>
    </source>
</evidence>
<accession>B0MHN4</accession>
<protein>
    <submittedName>
        <fullName evidence="1">Uncharacterized protein</fullName>
    </submittedName>
</protein>
<organism evidence="1 2">
    <name type="scientific">Anaerostipes caccae (strain DSM 14662 / CCUG 47493 / JCM 13470 / NCIMB 13811 / L1-92)</name>
    <dbReference type="NCBI Taxonomy" id="411490"/>
    <lineage>
        <taxon>Bacteria</taxon>
        <taxon>Bacillati</taxon>
        <taxon>Bacillota</taxon>
        <taxon>Clostridia</taxon>
        <taxon>Lachnospirales</taxon>
        <taxon>Lachnospiraceae</taxon>
        <taxon>Anaerostipes</taxon>
    </lineage>
</organism>
<keyword evidence="2" id="KW-1185">Reference proteome</keyword>
<dbReference type="Proteomes" id="UP000004935">
    <property type="component" value="Unassembled WGS sequence"/>
</dbReference>
<evidence type="ECO:0000313" key="2">
    <source>
        <dbReference type="Proteomes" id="UP000004935"/>
    </source>
</evidence>
<sequence>MNSRNRYTDFATKWTAALFSIIVYWLQEKKSEMTSTQEIIAGITY</sequence>
<dbReference type="STRING" id="411490.ANACAC_02996"/>